<reference evidence="2" key="1">
    <citation type="journal article" date="2014" name="Int. J. Syst. Evol. Microbiol.">
        <title>Complete genome sequence of Corynebacterium casei LMG S-19264T (=DSM 44701T), isolated from a smear-ripened cheese.</title>
        <authorList>
            <consortium name="US DOE Joint Genome Institute (JGI-PGF)"/>
            <person name="Walter F."/>
            <person name="Albersmeier A."/>
            <person name="Kalinowski J."/>
            <person name="Ruckert C."/>
        </authorList>
    </citation>
    <scope>NUCLEOTIDE SEQUENCE</scope>
    <source>
        <strain evidence="2">CCM 8433</strain>
    </source>
</reference>
<dbReference type="Gene3D" id="3.40.50.880">
    <property type="match status" value="1"/>
</dbReference>
<dbReference type="InterPro" id="IPR002818">
    <property type="entry name" value="DJ-1/PfpI"/>
</dbReference>
<dbReference type="GO" id="GO:0005737">
    <property type="term" value="C:cytoplasm"/>
    <property type="evidence" value="ECO:0007669"/>
    <property type="project" value="TreeGrafter"/>
</dbReference>
<dbReference type="SUPFAM" id="SSF52317">
    <property type="entry name" value="Class I glutamine amidotransferase-like"/>
    <property type="match status" value="1"/>
</dbReference>
<dbReference type="InterPro" id="IPR050325">
    <property type="entry name" value="Prot/Nucl_acid_deglycase"/>
</dbReference>
<name>A0A917N471_9ENTE</name>
<dbReference type="Proteomes" id="UP000622610">
    <property type="component" value="Unassembled WGS sequence"/>
</dbReference>
<dbReference type="EMBL" id="BMDT01000003">
    <property type="protein sequence ID" value="GGI65420.1"/>
    <property type="molecule type" value="Genomic_DNA"/>
</dbReference>
<organism evidence="2 3">
    <name type="scientific">Enterococcus alcedinis</name>
    <dbReference type="NCBI Taxonomy" id="1274384"/>
    <lineage>
        <taxon>Bacteria</taxon>
        <taxon>Bacillati</taxon>
        <taxon>Bacillota</taxon>
        <taxon>Bacilli</taxon>
        <taxon>Lactobacillales</taxon>
        <taxon>Enterococcaceae</taxon>
        <taxon>Enterococcus</taxon>
    </lineage>
</organism>
<accession>A0A917N471</accession>
<protein>
    <submittedName>
        <fullName evidence="2">Glutamine amidotransferase</fullName>
    </submittedName>
</protein>
<dbReference type="AlphaFoldDB" id="A0A917N471"/>
<evidence type="ECO:0000313" key="3">
    <source>
        <dbReference type="Proteomes" id="UP000622610"/>
    </source>
</evidence>
<reference evidence="2" key="2">
    <citation type="submission" date="2020-09" db="EMBL/GenBank/DDBJ databases">
        <authorList>
            <person name="Sun Q."/>
            <person name="Sedlacek I."/>
        </authorList>
    </citation>
    <scope>NUCLEOTIDE SEQUENCE</scope>
    <source>
        <strain evidence="2">CCM 8433</strain>
    </source>
</reference>
<evidence type="ECO:0000313" key="2">
    <source>
        <dbReference type="EMBL" id="GGI65420.1"/>
    </source>
</evidence>
<dbReference type="Pfam" id="PF01965">
    <property type="entry name" value="DJ-1_PfpI"/>
    <property type="match status" value="1"/>
</dbReference>
<comment type="caution">
    <text evidence="2">The sequence shown here is derived from an EMBL/GenBank/DDBJ whole genome shotgun (WGS) entry which is preliminary data.</text>
</comment>
<sequence length="192" mass="21658">MKKDQILLVLTENWNDWEASYAIAVANSFTDYKVQTVAIDKMDKVSMGGIRARVDLTMNTFNNFTDLAMVILPGGLSWMEKDYHEIAYFLKKASKQEVPIAAICGATEFLCKQGFLNNINHTGDSLEQFQTIKGYTGEEHYVQAQVVVDQGFITANETAAVAFAYEIFKILAVDSEEEMAEWFDNFIHGAIR</sequence>
<keyword evidence="3" id="KW-1185">Reference proteome</keyword>
<dbReference type="PANTHER" id="PTHR48094:SF19">
    <property type="entry name" value="DJ-1_PFPI DOMAIN-CONTAINING PROTEIN"/>
    <property type="match status" value="1"/>
</dbReference>
<dbReference type="PANTHER" id="PTHR48094">
    <property type="entry name" value="PROTEIN/NUCLEIC ACID DEGLYCASE DJ-1-RELATED"/>
    <property type="match status" value="1"/>
</dbReference>
<gene>
    <name evidence="2" type="ORF">GCM10011482_10740</name>
</gene>
<dbReference type="InterPro" id="IPR029062">
    <property type="entry name" value="Class_I_gatase-like"/>
</dbReference>
<evidence type="ECO:0000259" key="1">
    <source>
        <dbReference type="Pfam" id="PF01965"/>
    </source>
</evidence>
<keyword evidence="2" id="KW-0315">Glutamine amidotransferase</keyword>
<feature type="domain" description="DJ-1/PfpI" evidence="1">
    <location>
        <begin position="5"/>
        <end position="169"/>
    </location>
</feature>
<proteinExistence type="predicted"/>